<dbReference type="RefSeq" id="WP_311575435.1">
    <property type="nucleotide sequence ID" value="NZ_JAVRFH010000027.1"/>
</dbReference>
<keyword evidence="2" id="KW-0479">Metal-binding</keyword>
<organism evidence="6 7">
    <name type="scientific">Streptomyces lancefieldiae</name>
    <dbReference type="NCBI Taxonomy" id="3075520"/>
    <lineage>
        <taxon>Bacteria</taxon>
        <taxon>Bacillati</taxon>
        <taxon>Actinomycetota</taxon>
        <taxon>Actinomycetes</taxon>
        <taxon>Kitasatosporales</taxon>
        <taxon>Streptomycetaceae</taxon>
        <taxon>Streptomyces</taxon>
    </lineage>
</organism>
<protein>
    <submittedName>
        <fullName evidence="6">Hydroxymethylglutaryl-CoA lyase</fullName>
    </submittedName>
</protein>
<feature type="compositionally biased region" description="Low complexity" evidence="4">
    <location>
        <begin position="309"/>
        <end position="327"/>
    </location>
</feature>
<dbReference type="InterPro" id="IPR000891">
    <property type="entry name" value="PYR_CT"/>
</dbReference>
<dbReference type="SUPFAM" id="SSF51569">
    <property type="entry name" value="Aldolase"/>
    <property type="match status" value="1"/>
</dbReference>
<evidence type="ECO:0000256" key="1">
    <source>
        <dbReference type="ARBA" id="ARBA00009405"/>
    </source>
</evidence>
<keyword evidence="3 6" id="KW-0456">Lyase</keyword>
<dbReference type="EMBL" id="JAVRFH010000027">
    <property type="protein sequence ID" value="MDT0613303.1"/>
    <property type="molecule type" value="Genomic_DNA"/>
</dbReference>
<comment type="caution">
    <text evidence="6">The sequence shown here is derived from an EMBL/GenBank/DDBJ whole genome shotgun (WGS) entry which is preliminary data.</text>
</comment>
<evidence type="ECO:0000259" key="5">
    <source>
        <dbReference type="PROSITE" id="PS50991"/>
    </source>
</evidence>
<sequence>MNAPELGLPMAVPADGLPARVRIHEVGARDGLQNEKAIVPPVVKAEFIRRLAGTGLTTIEATSFVHPRWVPQLADAEELFPAVAELPVELPVLVPNERGLDRALALGARRVAVFASATESFAQANLNRTVGEALAMFEPVVARAKEAGVHVRGYLSMCFGDPWEGPVPVPQVVEVCRALLDMGCDELSLGDTIGVATPGHVGALLTALTGTGVPVDTLGVHFHDTYGQALSNTLTALRHGVTTVDASAGGLGGCPYAKSATGNLATEDLVWMLRGLGIDTGVDLGRLVATSVWMAAHLGRPSPSRTVRALAHQDSAADSQADTQAGSHADSHKEH</sequence>
<accession>A0ABU3AW45</accession>
<evidence type="ECO:0000313" key="6">
    <source>
        <dbReference type="EMBL" id="MDT0613303.1"/>
    </source>
</evidence>
<dbReference type="InterPro" id="IPR013785">
    <property type="entry name" value="Aldolase_TIM"/>
</dbReference>
<evidence type="ECO:0000313" key="7">
    <source>
        <dbReference type="Proteomes" id="UP001180724"/>
    </source>
</evidence>
<keyword evidence="7" id="KW-1185">Reference proteome</keyword>
<dbReference type="PANTHER" id="PTHR42738:SF7">
    <property type="entry name" value="HYDROXYMETHYLGLUTARYL-COA LYASE"/>
    <property type="match status" value="1"/>
</dbReference>
<name>A0ABU3AW45_9ACTN</name>
<evidence type="ECO:0000256" key="3">
    <source>
        <dbReference type="ARBA" id="ARBA00023239"/>
    </source>
</evidence>
<dbReference type="Proteomes" id="UP001180724">
    <property type="component" value="Unassembled WGS sequence"/>
</dbReference>
<dbReference type="PROSITE" id="PS50991">
    <property type="entry name" value="PYR_CT"/>
    <property type="match status" value="1"/>
</dbReference>
<evidence type="ECO:0000256" key="4">
    <source>
        <dbReference type="SAM" id="MobiDB-lite"/>
    </source>
</evidence>
<reference evidence="6" key="1">
    <citation type="submission" date="2024-05" db="EMBL/GenBank/DDBJ databases">
        <title>30 novel species of actinomycetes from the DSMZ collection.</title>
        <authorList>
            <person name="Nouioui I."/>
        </authorList>
    </citation>
    <scope>NUCLEOTIDE SEQUENCE</scope>
    <source>
        <strain evidence="6">DSM 40712</strain>
    </source>
</reference>
<dbReference type="InterPro" id="IPR043594">
    <property type="entry name" value="HMGL"/>
</dbReference>
<dbReference type="NCBIfam" id="NF004283">
    <property type="entry name" value="PRK05692.1"/>
    <property type="match status" value="1"/>
</dbReference>
<gene>
    <name evidence="6" type="ORF">RM812_24210</name>
</gene>
<dbReference type="PANTHER" id="PTHR42738">
    <property type="entry name" value="HYDROXYMETHYLGLUTARYL-COA LYASE"/>
    <property type="match status" value="1"/>
</dbReference>
<feature type="domain" description="Pyruvate carboxyltransferase" evidence="5">
    <location>
        <begin position="21"/>
        <end position="288"/>
    </location>
</feature>
<dbReference type="CDD" id="cd07938">
    <property type="entry name" value="DRE_TIM_HMGL"/>
    <property type="match status" value="1"/>
</dbReference>
<comment type="similarity">
    <text evidence="1">Belongs to the HMG-CoA lyase family.</text>
</comment>
<dbReference type="GO" id="GO:0016829">
    <property type="term" value="F:lyase activity"/>
    <property type="evidence" value="ECO:0007669"/>
    <property type="project" value="UniProtKB-KW"/>
</dbReference>
<dbReference type="Pfam" id="PF00682">
    <property type="entry name" value="HMGL-like"/>
    <property type="match status" value="1"/>
</dbReference>
<feature type="region of interest" description="Disordered" evidence="4">
    <location>
        <begin position="304"/>
        <end position="335"/>
    </location>
</feature>
<dbReference type="Gene3D" id="3.20.20.70">
    <property type="entry name" value="Aldolase class I"/>
    <property type="match status" value="1"/>
</dbReference>
<proteinExistence type="inferred from homology"/>
<evidence type="ECO:0000256" key="2">
    <source>
        <dbReference type="ARBA" id="ARBA00022723"/>
    </source>
</evidence>